<sequence>MLITVQIMDEAGEVVAQAHTEINPTNLILVQRSREALAREKGARWTMGALPFFGKMFKESYGVEGKEDDADKAMIQMAGSAWLYDHVYCGLTEQQFIDSDLVFKIYPDAAVVCTRNQVS</sequence>
<proteinExistence type="predicted"/>
<protein>
    <submittedName>
        <fullName evidence="1">Uncharacterized protein</fullName>
    </submittedName>
</protein>
<name>A0A848FGN3_9BURK</name>
<organism evidence="1 2">
    <name type="scientific">Azohydromonas caseinilytica</name>
    <dbReference type="NCBI Taxonomy" id="2728836"/>
    <lineage>
        <taxon>Bacteria</taxon>
        <taxon>Pseudomonadati</taxon>
        <taxon>Pseudomonadota</taxon>
        <taxon>Betaproteobacteria</taxon>
        <taxon>Burkholderiales</taxon>
        <taxon>Sphaerotilaceae</taxon>
        <taxon>Azohydromonas</taxon>
    </lineage>
</organism>
<evidence type="ECO:0000313" key="2">
    <source>
        <dbReference type="Proteomes" id="UP000574067"/>
    </source>
</evidence>
<dbReference type="EMBL" id="JABBFW010000014">
    <property type="protein sequence ID" value="NML17021.1"/>
    <property type="molecule type" value="Genomic_DNA"/>
</dbReference>
<evidence type="ECO:0000313" key="1">
    <source>
        <dbReference type="EMBL" id="NML17021.1"/>
    </source>
</evidence>
<gene>
    <name evidence="1" type="ORF">HHL10_18730</name>
</gene>
<comment type="caution">
    <text evidence="1">The sequence shown here is derived from an EMBL/GenBank/DDBJ whole genome shotgun (WGS) entry which is preliminary data.</text>
</comment>
<dbReference type="AlphaFoldDB" id="A0A848FGN3"/>
<keyword evidence="2" id="KW-1185">Reference proteome</keyword>
<reference evidence="1 2" key="1">
    <citation type="submission" date="2020-04" db="EMBL/GenBank/DDBJ databases">
        <title>Azohydromonas sp. isolated from soil.</title>
        <authorList>
            <person name="Dahal R.H."/>
        </authorList>
    </citation>
    <scope>NUCLEOTIDE SEQUENCE [LARGE SCALE GENOMIC DNA]</scope>
    <source>
        <strain evidence="1 2">G-1-1-14</strain>
    </source>
</reference>
<accession>A0A848FGN3</accession>
<dbReference type="RefSeq" id="WP_169161919.1">
    <property type="nucleotide sequence ID" value="NZ_JABBFW010000014.1"/>
</dbReference>
<dbReference type="Proteomes" id="UP000574067">
    <property type="component" value="Unassembled WGS sequence"/>
</dbReference>